<evidence type="ECO:0000313" key="3">
    <source>
        <dbReference type="EMBL" id="CTR09746.1"/>
    </source>
</evidence>
<feature type="chain" id="PRO_5035992762" evidence="2">
    <location>
        <begin position="25"/>
        <end position="259"/>
    </location>
</feature>
<evidence type="ECO:0000313" key="6">
    <source>
        <dbReference type="Proteomes" id="UP000239560"/>
    </source>
</evidence>
<accession>A0A0K3CRB7</accession>
<name>A0A0K3CRB7_RHOTO</name>
<dbReference type="AlphaFoldDB" id="A0A0K3CRB7"/>
<dbReference type="EMBL" id="CWKI01000011">
    <property type="protein sequence ID" value="CTR09746.1"/>
    <property type="molecule type" value="Genomic_DNA"/>
</dbReference>
<dbReference type="OrthoDB" id="2532729at2759"/>
<evidence type="ECO:0000256" key="2">
    <source>
        <dbReference type="SAM" id="SignalP"/>
    </source>
</evidence>
<proteinExistence type="predicted"/>
<feature type="compositionally biased region" description="Basic residues" evidence="1">
    <location>
        <begin position="197"/>
        <end position="235"/>
    </location>
</feature>
<reference evidence="3 5" key="1">
    <citation type="submission" date="2015-07" db="EMBL/GenBank/DDBJ databases">
        <authorList>
            <person name="Cajimat M.N.B."/>
            <person name="Milazzo M.L."/>
            <person name="Fulhorst C.F."/>
        </authorList>
    </citation>
    <scope>NUCLEOTIDE SEQUENCE [LARGE SCALE GENOMIC DNA]</scope>
    <source>
        <strain evidence="3">Single colony</strain>
    </source>
</reference>
<protein>
    <submittedName>
        <fullName evidence="3">Uncharacterized protein</fullName>
    </submittedName>
</protein>
<evidence type="ECO:0000256" key="1">
    <source>
        <dbReference type="SAM" id="MobiDB-lite"/>
    </source>
</evidence>
<dbReference type="Proteomes" id="UP000239560">
    <property type="component" value="Unassembled WGS sequence"/>
</dbReference>
<dbReference type="EMBL" id="LCTV02000011">
    <property type="protein sequence ID" value="PRQ71691.1"/>
    <property type="molecule type" value="Genomic_DNA"/>
</dbReference>
<gene>
    <name evidence="3" type="primary">FGENESH: predicted gene_11.103</name>
    <name evidence="4" type="ORF">AAT19DRAFT_9806</name>
    <name evidence="3" type="ORF">BN2166_0056070</name>
</gene>
<dbReference type="Proteomes" id="UP000199069">
    <property type="component" value="Unassembled WGS sequence"/>
</dbReference>
<feature type="compositionally biased region" description="Low complexity" evidence="1">
    <location>
        <begin position="161"/>
        <end position="192"/>
    </location>
</feature>
<feature type="region of interest" description="Disordered" evidence="1">
    <location>
        <begin position="160"/>
        <end position="244"/>
    </location>
</feature>
<organism evidence="3 5">
    <name type="scientific">Rhodotorula toruloides</name>
    <name type="common">Yeast</name>
    <name type="synonym">Rhodosporidium toruloides</name>
    <dbReference type="NCBI Taxonomy" id="5286"/>
    <lineage>
        <taxon>Eukaryota</taxon>
        <taxon>Fungi</taxon>
        <taxon>Dikarya</taxon>
        <taxon>Basidiomycota</taxon>
        <taxon>Pucciniomycotina</taxon>
        <taxon>Microbotryomycetes</taxon>
        <taxon>Sporidiobolales</taxon>
        <taxon>Sporidiobolaceae</taxon>
        <taxon>Rhodotorula</taxon>
    </lineage>
</organism>
<keyword evidence="5" id="KW-1185">Reference proteome</keyword>
<feature type="signal peptide" evidence="2">
    <location>
        <begin position="1"/>
        <end position="24"/>
    </location>
</feature>
<keyword evidence="2" id="KW-0732">Signal</keyword>
<evidence type="ECO:0000313" key="4">
    <source>
        <dbReference type="EMBL" id="PRQ71691.1"/>
    </source>
</evidence>
<sequence length="259" mass="28425">MFSSSLASLVTLAVVALNANSAQAAMAQGNIDPMNDWHLRYDRATFATTEAFCRTWRTACVDLVGPLNEHHQLDCRFSTNSGALVQQGTTIWAKCGGKPKSPDGTWTNALAVVDRTRQLARTSFGKSVHIISKPVTKARCVELQKKDKNIVCDGAAAPSVTKRTTTPHKPTSTHKTTTTHKATTTHKVTTTHEPTHKPSHKTSSHKSSSHKTSSHKPTTTKKPAHPTHKQHHHEQHHVLPTKRLSGLVKKVAAKKHEKH</sequence>
<reference evidence="4 6" key="2">
    <citation type="journal article" date="2018" name="Elife">
        <title>Functional genomics of lipid metabolism in the oleaginous yeast Rhodosporidium toruloides.</title>
        <authorList>
            <person name="Coradetti S.T."/>
            <person name="Pinel D."/>
            <person name="Geiselman G."/>
            <person name="Ito M."/>
            <person name="Mondo S."/>
            <person name="Reilly M.C."/>
            <person name="Cheng Y.F."/>
            <person name="Bauer S."/>
            <person name="Grigoriev I."/>
            <person name="Gladden J.M."/>
            <person name="Simmons B.A."/>
            <person name="Brem R."/>
            <person name="Arkin A.P."/>
            <person name="Skerker J.M."/>
        </authorList>
    </citation>
    <scope>NUCLEOTIDE SEQUENCE [LARGE SCALE GENOMIC DNA]</scope>
    <source>
        <strain evidence="4 6">NBRC 0880</strain>
    </source>
</reference>
<evidence type="ECO:0000313" key="5">
    <source>
        <dbReference type="Proteomes" id="UP000199069"/>
    </source>
</evidence>